<reference evidence="7 8" key="1">
    <citation type="submission" date="2010-12" db="EMBL/GenBank/DDBJ databases">
        <title>Complete sequence of Ethanoligenens harbinense YUAN-3.</title>
        <authorList>
            <person name="Lucas S."/>
            <person name="Copeland A."/>
            <person name="Lapidus A."/>
            <person name="Cheng J.-F."/>
            <person name="Bruce D."/>
            <person name="Goodwin L."/>
            <person name="Pitluck S."/>
            <person name="Chertkov O."/>
            <person name="Misra M."/>
            <person name="Detter J.C."/>
            <person name="Han C."/>
            <person name="Tapia R."/>
            <person name="Land M."/>
            <person name="Hauser L."/>
            <person name="Jeffries C."/>
            <person name="Kyrpides N."/>
            <person name="Ivanova N."/>
            <person name="Mikhailova N."/>
            <person name="Wang A."/>
            <person name="Mouttaki H."/>
            <person name="He Z."/>
            <person name="Zhou J."/>
            <person name="Hemme C.L."/>
            <person name="Woyke T."/>
        </authorList>
    </citation>
    <scope>NUCLEOTIDE SEQUENCE [LARGE SCALE GENOMIC DNA]</scope>
    <source>
        <strain evidence="8">DSM 18485 / JCM 12961 / CGMCC 1.5033 / YUAN-3</strain>
    </source>
</reference>
<dbReference type="STRING" id="663278.Ethha_1344"/>
<dbReference type="EMBL" id="CP002400">
    <property type="protein sequence ID" value="ADU26884.1"/>
    <property type="molecule type" value="Genomic_DNA"/>
</dbReference>
<keyword evidence="3 4" id="KW-0131">Cell cycle</keyword>
<keyword evidence="8" id="KW-1185">Reference proteome</keyword>
<dbReference type="GO" id="GO:0003677">
    <property type="term" value="F:DNA binding"/>
    <property type="evidence" value="ECO:0007669"/>
    <property type="project" value="UniProtKB-UniRule"/>
</dbReference>
<dbReference type="AlphaFoldDB" id="E6U6B7"/>
<dbReference type="HAMAP" id="MF_01420">
    <property type="entry name" value="HTH_type_WhiA"/>
    <property type="match status" value="1"/>
</dbReference>
<evidence type="ECO:0000256" key="3">
    <source>
        <dbReference type="ARBA" id="ARBA00023306"/>
    </source>
</evidence>
<protein>
    <recommendedName>
        <fullName evidence="4">Probable cell division protein WhiA</fullName>
    </recommendedName>
</protein>
<feature type="domain" description="WhiA LAGLIDADG-like" evidence="6">
    <location>
        <begin position="131"/>
        <end position="222"/>
    </location>
</feature>
<dbReference type="NCBIfam" id="TIGR00647">
    <property type="entry name" value="DNA_bind_WhiA"/>
    <property type="match status" value="1"/>
</dbReference>
<name>E6U6B7_ETHHY</name>
<dbReference type="InterPro" id="IPR023054">
    <property type="entry name" value="Sporulation_regulator_WhiA_C"/>
</dbReference>
<dbReference type="eggNOG" id="COG1481">
    <property type="taxonomic scope" value="Bacteria"/>
</dbReference>
<comment type="similarity">
    <text evidence="4">Belongs to the WhiA family.</text>
</comment>
<feature type="domain" description="Sporulation regulator WhiA C-terminal" evidence="5">
    <location>
        <begin position="225"/>
        <end position="307"/>
    </location>
</feature>
<dbReference type="Gene3D" id="3.10.28.10">
    <property type="entry name" value="Homing endonucleases"/>
    <property type="match status" value="1"/>
</dbReference>
<comment type="function">
    <text evidence="4">Involved in cell division and chromosome segregation.</text>
</comment>
<dbReference type="PANTHER" id="PTHR37307:SF1">
    <property type="entry name" value="CELL DIVISION PROTEIN WHIA-RELATED"/>
    <property type="match status" value="1"/>
</dbReference>
<dbReference type="InterPro" id="IPR039518">
    <property type="entry name" value="WhiA_LAGLIDADG_dom"/>
</dbReference>
<evidence type="ECO:0000313" key="7">
    <source>
        <dbReference type="EMBL" id="ADU26884.1"/>
    </source>
</evidence>
<keyword evidence="2 4" id="KW-0238">DNA-binding</keyword>
<keyword evidence="1 4" id="KW-0132">Cell division</keyword>
<organism evidence="7 8">
    <name type="scientific">Ethanoligenens harbinense (strain DSM 18485 / JCM 12961 / CGMCC 1.5033 / YUAN-3)</name>
    <dbReference type="NCBI Taxonomy" id="663278"/>
    <lineage>
        <taxon>Bacteria</taxon>
        <taxon>Bacillati</taxon>
        <taxon>Bacillota</taxon>
        <taxon>Clostridia</taxon>
        <taxon>Eubacteriales</taxon>
        <taxon>Oscillospiraceae</taxon>
        <taxon>Ethanoligenens</taxon>
    </lineage>
</organism>
<evidence type="ECO:0000259" key="5">
    <source>
        <dbReference type="Pfam" id="PF02650"/>
    </source>
</evidence>
<dbReference type="PANTHER" id="PTHR37307">
    <property type="entry name" value="CELL DIVISION PROTEIN WHIA-RELATED"/>
    <property type="match status" value="1"/>
</dbReference>
<evidence type="ECO:0000256" key="1">
    <source>
        <dbReference type="ARBA" id="ARBA00022618"/>
    </source>
</evidence>
<dbReference type="InterPro" id="IPR003802">
    <property type="entry name" value="Sporulation_regulator_WhiA"/>
</dbReference>
<gene>
    <name evidence="4" type="primary">whiA</name>
    <name evidence="7" type="ordered locus">Ethha_1344</name>
</gene>
<proteinExistence type="inferred from homology"/>
<dbReference type="SUPFAM" id="SSF55608">
    <property type="entry name" value="Homing endonucleases"/>
    <property type="match status" value="1"/>
</dbReference>
<accession>E6U6B7</accession>
<dbReference type="Proteomes" id="UP000001551">
    <property type="component" value="Chromosome"/>
</dbReference>
<evidence type="ECO:0000259" key="6">
    <source>
        <dbReference type="Pfam" id="PF14527"/>
    </source>
</evidence>
<dbReference type="GO" id="GO:0051301">
    <property type="term" value="P:cell division"/>
    <property type="evidence" value="ECO:0007669"/>
    <property type="project" value="UniProtKB-UniRule"/>
</dbReference>
<evidence type="ECO:0000256" key="2">
    <source>
        <dbReference type="ARBA" id="ARBA00023125"/>
    </source>
</evidence>
<evidence type="ECO:0000313" key="8">
    <source>
        <dbReference type="Proteomes" id="UP000001551"/>
    </source>
</evidence>
<dbReference type="Pfam" id="PF02650">
    <property type="entry name" value="HTH_WhiA"/>
    <property type="match status" value="1"/>
</dbReference>
<dbReference type="Pfam" id="PF14527">
    <property type="entry name" value="LAGLIDADG_WhiA"/>
    <property type="match status" value="1"/>
</dbReference>
<dbReference type="InterPro" id="IPR027434">
    <property type="entry name" value="Homing_endonucl"/>
</dbReference>
<dbReference type="KEGG" id="eha:Ethha_1344"/>
<dbReference type="GO" id="GO:0043937">
    <property type="term" value="P:regulation of sporulation"/>
    <property type="evidence" value="ECO:0007669"/>
    <property type="project" value="InterPro"/>
</dbReference>
<sequence>MEIWQIQGGKRLSYAHDVKMELCDQVPQDENGRRAQAYGLLLFGRHFGPKGISLRTEHACVAKCCASLLGALFSVHPVQQMRARADGRAYMELSVQPPAKAVEMFVSFGYDVHTVSLRINRANIETEENVRDFLRGAFLSCGSVVDPEKDYHLEFVTSHLNLGKDLTCLLEEQGFEPKNIWRGGKFIVYFKDSGQIEDILTYMGAVRQSLELMNIKVYKDLRNKANRVTNCETANIDKTVNAAAAQVAAIKKLMETHGYEQLPEELREMARLRLAHPDMSLRELGTLLEQPLSRSGVNHRLRKIVEFANNR</sequence>
<evidence type="ECO:0000256" key="4">
    <source>
        <dbReference type="HAMAP-Rule" id="MF_01420"/>
    </source>
</evidence>
<dbReference type="HOGENOM" id="CLU_053282_0_0_9"/>